<evidence type="ECO:0000256" key="1">
    <source>
        <dbReference type="SAM" id="Phobius"/>
    </source>
</evidence>
<keyword evidence="1" id="KW-0812">Transmembrane</keyword>
<keyword evidence="1" id="KW-1133">Transmembrane helix</keyword>
<sequence>MSVDKSASGTVYERFQSSTEFQELRRRFRRFAFPMTAAFLSWYLLYVVLSGWARGFMGTELVGSINVALVFGLLQFVSTFVIAWLYARHADRSLDPLADKIRGDIEAEAAGKPEDAR</sequence>
<reference evidence="2 3" key="1">
    <citation type="submission" date="2019-05" db="EMBL/GenBank/DDBJ databases">
        <title>Draft genome sequence of Actinomadura sp. 14C53.</title>
        <authorList>
            <person name="Saricaoglu S."/>
            <person name="Isik K."/>
        </authorList>
    </citation>
    <scope>NUCLEOTIDE SEQUENCE [LARGE SCALE GENOMIC DNA]</scope>
    <source>
        <strain evidence="2 3">14C53</strain>
    </source>
</reference>
<dbReference type="InterPro" id="IPR007436">
    <property type="entry name" value="DUF485"/>
</dbReference>
<proteinExistence type="predicted"/>
<dbReference type="RefSeq" id="WP_138650378.1">
    <property type="nucleotide sequence ID" value="NZ_VCKW01000419.1"/>
</dbReference>
<feature type="transmembrane region" description="Helical" evidence="1">
    <location>
        <begin position="31"/>
        <end position="53"/>
    </location>
</feature>
<dbReference type="PANTHER" id="PTHR38441:SF1">
    <property type="entry name" value="MEMBRANE PROTEIN"/>
    <property type="match status" value="1"/>
</dbReference>
<dbReference type="OrthoDB" id="3543412at2"/>
<dbReference type="AlphaFoldDB" id="A0A5C4IZG0"/>
<accession>A0A5C4IZG0</accession>
<dbReference type="PANTHER" id="PTHR38441">
    <property type="entry name" value="INTEGRAL MEMBRANE PROTEIN-RELATED"/>
    <property type="match status" value="1"/>
</dbReference>
<dbReference type="Pfam" id="PF04341">
    <property type="entry name" value="DUF485"/>
    <property type="match status" value="1"/>
</dbReference>
<dbReference type="EMBL" id="VCKW01000419">
    <property type="protein sequence ID" value="TMQ88580.1"/>
    <property type="molecule type" value="Genomic_DNA"/>
</dbReference>
<evidence type="ECO:0000313" key="3">
    <source>
        <dbReference type="Proteomes" id="UP000309174"/>
    </source>
</evidence>
<evidence type="ECO:0000313" key="2">
    <source>
        <dbReference type="EMBL" id="TMQ88580.1"/>
    </source>
</evidence>
<dbReference type="Proteomes" id="UP000309174">
    <property type="component" value="Unassembled WGS sequence"/>
</dbReference>
<comment type="caution">
    <text evidence="2">The sequence shown here is derived from an EMBL/GenBank/DDBJ whole genome shotgun (WGS) entry which is preliminary data.</text>
</comment>
<gene>
    <name evidence="2" type="ORF">ETD83_39560</name>
</gene>
<feature type="transmembrane region" description="Helical" evidence="1">
    <location>
        <begin position="65"/>
        <end position="87"/>
    </location>
</feature>
<organism evidence="2 3">
    <name type="scientific">Actinomadura soli</name>
    <dbReference type="NCBI Taxonomy" id="2508997"/>
    <lineage>
        <taxon>Bacteria</taxon>
        <taxon>Bacillati</taxon>
        <taxon>Actinomycetota</taxon>
        <taxon>Actinomycetes</taxon>
        <taxon>Streptosporangiales</taxon>
        <taxon>Thermomonosporaceae</taxon>
        <taxon>Actinomadura</taxon>
    </lineage>
</organism>
<name>A0A5C4IZG0_9ACTN</name>
<protein>
    <submittedName>
        <fullName evidence="2">DUF485 domain-containing protein</fullName>
    </submittedName>
</protein>
<keyword evidence="3" id="KW-1185">Reference proteome</keyword>
<keyword evidence="1" id="KW-0472">Membrane</keyword>